<name>A0ABW3XYT9_9FLAO</name>
<dbReference type="PROSITE" id="PS51257">
    <property type="entry name" value="PROKAR_LIPOPROTEIN"/>
    <property type="match status" value="1"/>
</dbReference>
<proteinExistence type="predicted"/>
<gene>
    <name evidence="2" type="ORF">ACFQ39_00790</name>
</gene>
<feature type="chain" id="PRO_5045104050" evidence="1">
    <location>
        <begin position="29"/>
        <end position="384"/>
    </location>
</feature>
<comment type="caution">
    <text evidence="2">The sequence shown here is derived from an EMBL/GenBank/DDBJ whole genome shotgun (WGS) entry which is preliminary data.</text>
</comment>
<sequence length="384" mass="44670">MIKLIKNWSLGISFLMVFLLSCSSPQKMLDQGNYYQAVIMSVEKLKSNPNNEKAKATLKASYPYAVNDFIDKLEKEGVLNSQFRNTNQLYLYGQLNDLYEKIAQSPAAMNSVENPKKYYTEYNRLLPLAAEEQYAEGERLLSLGGRDNAKAAYGFYEKADQFVPGYKNVNEQLNLSFELALLKVYTIFEPIQSRTYELSAETFYQQVKNTLQRIEQERFVRFVYNEGNTNGPQQEINQNLVIRFEDFVVGETHTREKIEEVSRDSVKIGETKLDNGRTKEVYGTVAAELTNFHIEVSSRGLVHLNIEDLDVNRNLVNEDLPGQYVWFHDWATYQGDKRALNDLQWNLCQNRYAQPIPPQQMFVEFTKPIYAQVDDRLRRFYANY</sequence>
<organism evidence="2 3">
    <name type="scientific">Namhaeicola litoreus</name>
    <dbReference type="NCBI Taxonomy" id="1052145"/>
    <lineage>
        <taxon>Bacteria</taxon>
        <taxon>Pseudomonadati</taxon>
        <taxon>Bacteroidota</taxon>
        <taxon>Flavobacteriia</taxon>
        <taxon>Flavobacteriales</taxon>
        <taxon>Flavobacteriaceae</taxon>
        <taxon>Namhaeicola</taxon>
    </lineage>
</organism>
<accession>A0ABW3XYT9</accession>
<keyword evidence="3" id="KW-1185">Reference proteome</keyword>
<evidence type="ECO:0000256" key="1">
    <source>
        <dbReference type="SAM" id="SignalP"/>
    </source>
</evidence>
<dbReference type="RefSeq" id="WP_377175459.1">
    <property type="nucleotide sequence ID" value="NZ_JBHTMY010000001.1"/>
</dbReference>
<protein>
    <submittedName>
        <fullName evidence="2">Uncharacterized protein</fullName>
    </submittedName>
</protein>
<evidence type="ECO:0000313" key="2">
    <source>
        <dbReference type="EMBL" id="MFD1314137.1"/>
    </source>
</evidence>
<dbReference type="EMBL" id="JBHTMY010000001">
    <property type="protein sequence ID" value="MFD1314137.1"/>
    <property type="molecule type" value="Genomic_DNA"/>
</dbReference>
<feature type="signal peptide" evidence="1">
    <location>
        <begin position="1"/>
        <end position="28"/>
    </location>
</feature>
<dbReference type="Proteomes" id="UP001597201">
    <property type="component" value="Unassembled WGS sequence"/>
</dbReference>
<keyword evidence="1" id="KW-0732">Signal</keyword>
<reference evidence="3" key="1">
    <citation type="journal article" date="2019" name="Int. J. Syst. Evol. Microbiol.">
        <title>The Global Catalogue of Microorganisms (GCM) 10K type strain sequencing project: providing services to taxonomists for standard genome sequencing and annotation.</title>
        <authorList>
            <consortium name="The Broad Institute Genomics Platform"/>
            <consortium name="The Broad Institute Genome Sequencing Center for Infectious Disease"/>
            <person name="Wu L."/>
            <person name="Ma J."/>
        </authorList>
    </citation>
    <scope>NUCLEOTIDE SEQUENCE [LARGE SCALE GENOMIC DNA]</scope>
    <source>
        <strain evidence="3">CCUG 61485</strain>
    </source>
</reference>
<evidence type="ECO:0000313" key="3">
    <source>
        <dbReference type="Proteomes" id="UP001597201"/>
    </source>
</evidence>